<evidence type="ECO:0000313" key="6">
    <source>
        <dbReference type="Proteomes" id="UP001551675"/>
    </source>
</evidence>
<comment type="caution">
    <text evidence="5">The sequence shown here is derived from an EMBL/GenBank/DDBJ whole genome shotgun (WGS) entry which is preliminary data.</text>
</comment>
<comment type="similarity">
    <text evidence="1">Belongs to the SMC family. SbcC subfamily.</text>
</comment>
<keyword evidence="6" id="KW-1185">Reference proteome</keyword>
<gene>
    <name evidence="5" type="ORF">AB0I59_34270</name>
</gene>
<dbReference type="PANTHER" id="PTHR32114">
    <property type="entry name" value="ABC TRANSPORTER ABCH.3"/>
    <property type="match status" value="1"/>
</dbReference>
<proteinExistence type="inferred from homology"/>
<comment type="subunit">
    <text evidence="2">Heterodimer of SbcC and SbcD.</text>
</comment>
<dbReference type="RefSeq" id="WP_358139525.1">
    <property type="nucleotide sequence ID" value="NZ_JBFALK010000023.1"/>
</dbReference>
<organism evidence="5 6">
    <name type="scientific">Microtetraspora glauca</name>
    <dbReference type="NCBI Taxonomy" id="1996"/>
    <lineage>
        <taxon>Bacteria</taxon>
        <taxon>Bacillati</taxon>
        <taxon>Actinomycetota</taxon>
        <taxon>Actinomycetes</taxon>
        <taxon>Streptosporangiales</taxon>
        <taxon>Streptosporangiaceae</taxon>
        <taxon>Microtetraspora</taxon>
    </lineage>
</organism>
<sequence length="787" mass="85959">MSSSPAHVTFHDEIRARLEESELPPDAKELVLATLGPVQPRLAPTPSGIYLGAITVRGFRGIGRAIRLPLSPANGLTVVTGRNGSGKSSFAEAVEMALTGENSRWKDRSQVWTGSYTNLHEQVSPEIEVELTISGEIEPSVVNLTWIGDKHNETLATVTRPGRSAAPLSSLGLADALTDFRPFLPYAELGAALDKPTEIHDKISAILGLGQLAEICKALHEQTLTLTKTARNARQSLPTLLSRLSAIDDPRARTAHIELSKANPDLTAVEALLTGGRSEEQQKLHALAGLIGPDMQSVRQAANRVHFARRALEQVKNTAAEDAQARADLLELALAHRRRHADDPSCPVCETPDKLDDSWATRAVEAVIRLREEAAAAAAAVDELQHAVEAAARLIVDPPAGLPTDLALVWHEWTACRSFTDPAAFVAAGERLAGECSAVRDTARQRLSDQDGHWQRVAPEVAAWCHEARTAQTAKSRLAIVKKADNWARELHDALRAERMAAQGQEARVYWQIMRGQSNVALGEIRLAGRGYQRRAELEVSVDDIPDAALGVMSQGELHALALSLFLPRALVDRSPFRFLVVDDPVQSMDPEKVDGLAELLEEVAKRRQVVVFTHDSRLPEAIHRLGIQATIMEVRRGERSRIDISVDYDPVERALKEARTIALNRRLPEGVGPVVLPGMCRVALETAFVEVARRRLLAQGIEHADTERRIADARSTGEIAALALDIAPDQVPFHLDQRFGGTWAGAVYRACNQGSHNPQRFYAILRGHGDDPIGNVTSLARKLREV</sequence>
<dbReference type="InterPro" id="IPR027417">
    <property type="entry name" value="P-loop_NTPase"/>
</dbReference>
<evidence type="ECO:0000259" key="4">
    <source>
        <dbReference type="Pfam" id="PF02463"/>
    </source>
</evidence>
<dbReference type="PANTHER" id="PTHR32114:SF2">
    <property type="entry name" value="ABC TRANSPORTER ABCH.3"/>
    <property type="match status" value="1"/>
</dbReference>
<dbReference type="Gene3D" id="3.40.50.300">
    <property type="entry name" value="P-loop containing nucleotide triphosphate hydrolases"/>
    <property type="match status" value="2"/>
</dbReference>
<evidence type="ECO:0000313" key="5">
    <source>
        <dbReference type="EMBL" id="MEV0973696.1"/>
    </source>
</evidence>
<accession>A0ABV3GQM9</accession>
<dbReference type="Proteomes" id="UP001551675">
    <property type="component" value="Unassembled WGS sequence"/>
</dbReference>
<name>A0ABV3GQM9_MICGL</name>
<dbReference type="EMBL" id="JBFALK010000023">
    <property type="protein sequence ID" value="MEV0973696.1"/>
    <property type="molecule type" value="Genomic_DNA"/>
</dbReference>
<dbReference type="InterPro" id="IPR003395">
    <property type="entry name" value="RecF/RecN/SMC_N"/>
</dbReference>
<reference evidence="5 6" key="1">
    <citation type="submission" date="2024-06" db="EMBL/GenBank/DDBJ databases">
        <title>The Natural Products Discovery Center: Release of the First 8490 Sequenced Strains for Exploring Actinobacteria Biosynthetic Diversity.</title>
        <authorList>
            <person name="Kalkreuter E."/>
            <person name="Kautsar S.A."/>
            <person name="Yang D."/>
            <person name="Bader C.D."/>
            <person name="Teijaro C.N."/>
            <person name="Fluegel L."/>
            <person name="Davis C.M."/>
            <person name="Simpson J.R."/>
            <person name="Lauterbach L."/>
            <person name="Steele A.D."/>
            <person name="Gui C."/>
            <person name="Meng S."/>
            <person name="Li G."/>
            <person name="Viehrig K."/>
            <person name="Ye F."/>
            <person name="Su P."/>
            <person name="Kiefer A.F."/>
            <person name="Nichols A."/>
            <person name="Cepeda A.J."/>
            <person name="Yan W."/>
            <person name="Fan B."/>
            <person name="Jiang Y."/>
            <person name="Adhikari A."/>
            <person name="Zheng C.-J."/>
            <person name="Schuster L."/>
            <person name="Cowan T.M."/>
            <person name="Smanski M.J."/>
            <person name="Chevrette M.G."/>
            <person name="De Carvalho L.P.S."/>
            <person name="Shen B."/>
        </authorList>
    </citation>
    <scope>NUCLEOTIDE SEQUENCE [LARGE SCALE GENOMIC DNA]</scope>
    <source>
        <strain evidence="5 6">NPDC050100</strain>
    </source>
</reference>
<dbReference type="Pfam" id="PF02463">
    <property type="entry name" value="SMC_N"/>
    <property type="match status" value="1"/>
</dbReference>
<dbReference type="SUPFAM" id="SSF52540">
    <property type="entry name" value="P-loop containing nucleoside triphosphate hydrolases"/>
    <property type="match status" value="1"/>
</dbReference>
<protein>
    <recommendedName>
        <fullName evidence="3">Nuclease SbcCD subunit C</fullName>
    </recommendedName>
</protein>
<evidence type="ECO:0000256" key="3">
    <source>
        <dbReference type="ARBA" id="ARBA00013368"/>
    </source>
</evidence>
<evidence type="ECO:0000256" key="1">
    <source>
        <dbReference type="ARBA" id="ARBA00006930"/>
    </source>
</evidence>
<feature type="domain" description="RecF/RecN/SMC N-terminal" evidence="4">
    <location>
        <begin position="51"/>
        <end position="624"/>
    </location>
</feature>
<evidence type="ECO:0000256" key="2">
    <source>
        <dbReference type="ARBA" id="ARBA00011322"/>
    </source>
</evidence>